<dbReference type="EMBL" id="JAEPRD010000056">
    <property type="protein sequence ID" value="KAG2202922.1"/>
    <property type="molecule type" value="Genomic_DNA"/>
</dbReference>
<accession>A0A8H7R1U1</accession>
<sequence length="565" mass="64624">MNFDKEKKRAYKKFEGQEELEKYIQTRNKPRFNEFVAKNVSNLAQWSLEESRETNELFTLCFKGSCDNVWKDIKKMADSIIDTRRTYELLGMKSLQSISSLTECTFNKAVSSELANRIPSASTSSSPAASSSMNQPEYESASPAHPTTNSNDDDESFDTELFIHDVTYRSAISDKQIEKLKQIKDAINTDIISTMMKVGVHLLMKQLSKVTLSTVEEALLELSISRMINMMNIVMQDTYRLFFSQDQWSHIQNIVSTMNLDGYDGLCHESSALFDAIIRVNGDIYDVIAFIDEKKYQISKTRHLQQSQPYIMLLTMEHIVRNLQRWSLKADESEMTFYRRFATILEFIFDGTDVALVDGEISCEATKNVAQLNKAIFIPMQTASVYGRKLDLMLRYDGNTQIELSSNEWKRSKVQDDLKFKQQSKNLRTNAAILQHINSHCSTDISEVLAMDFIGNVGYLYMLKLTEEGVYVAALLSRLVIPKDLCNLGMVKDTLDYLFKMKTFLLKTIDTLKRDLFEKEINQSMPELTAPTSSSRRPSHAGHIYLAPKAAQIKKVDTNVSHDDE</sequence>
<feature type="compositionally biased region" description="Low complexity" evidence="1">
    <location>
        <begin position="119"/>
        <end position="132"/>
    </location>
</feature>
<dbReference type="OrthoDB" id="2284791at2759"/>
<dbReference type="AlphaFoldDB" id="A0A8H7R1U1"/>
<reference evidence="2" key="1">
    <citation type="submission" date="2020-12" db="EMBL/GenBank/DDBJ databases">
        <title>Metabolic potential, ecology and presence of endohyphal bacteria is reflected in genomic diversity of Mucoromycotina.</title>
        <authorList>
            <person name="Muszewska A."/>
            <person name="Okrasinska A."/>
            <person name="Steczkiewicz K."/>
            <person name="Drgas O."/>
            <person name="Orlowska M."/>
            <person name="Perlinska-Lenart U."/>
            <person name="Aleksandrzak-Piekarczyk T."/>
            <person name="Szatraj K."/>
            <person name="Zielenkiewicz U."/>
            <person name="Pilsyk S."/>
            <person name="Malc E."/>
            <person name="Mieczkowski P."/>
            <person name="Kruszewska J.S."/>
            <person name="Biernat P."/>
            <person name="Pawlowska J."/>
        </authorList>
    </citation>
    <scope>NUCLEOTIDE SEQUENCE</scope>
    <source>
        <strain evidence="2">WA0000017839</strain>
    </source>
</reference>
<evidence type="ECO:0000313" key="3">
    <source>
        <dbReference type="Proteomes" id="UP000603453"/>
    </source>
</evidence>
<dbReference type="Proteomes" id="UP000603453">
    <property type="component" value="Unassembled WGS sequence"/>
</dbReference>
<evidence type="ECO:0000313" key="2">
    <source>
        <dbReference type="EMBL" id="KAG2202922.1"/>
    </source>
</evidence>
<organism evidence="2 3">
    <name type="scientific">Mucor saturninus</name>
    <dbReference type="NCBI Taxonomy" id="64648"/>
    <lineage>
        <taxon>Eukaryota</taxon>
        <taxon>Fungi</taxon>
        <taxon>Fungi incertae sedis</taxon>
        <taxon>Mucoromycota</taxon>
        <taxon>Mucoromycotina</taxon>
        <taxon>Mucoromycetes</taxon>
        <taxon>Mucorales</taxon>
        <taxon>Mucorineae</taxon>
        <taxon>Mucoraceae</taxon>
        <taxon>Mucor</taxon>
    </lineage>
</organism>
<feature type="region of interest" description="Disordered" evidence="1">
    <location>
        <begin position="117"/>
        <end position="154"/>
    </location>
</feature>
<evidence type="ECO:0000256" key="1">
    <source>
        <dbReference type="SAM" id="MobiDB-lite"/>
    </source>
</evidence>
<keyword evidence="3" id="KW-1185">Reference proteome</keyword>
<comment type="caution">
    <text evidence="2">The sequence shown here is derived from an EMBL/GenBank/DDBJ whole genome shotgun (WGS) entry which is preliminary data.</text>
</comment>
<gene>
    <name evidence="2" type="ORF">INT47_008954</name>
</gene>
<name>A0A8H7R1U1_9FUNG</name>
<proteinExistence type="predicted"/>
<protein>
    <submittedName>
        <fullName evidence="2">Uncharacterized protein</fullName>
    </submittedName>
</protein>